<gene>
    <name evidence="2" type="ORF">LZ012_16550</name>
</gene>
<sequence length="244" mass="26637">MESHSSSTVYRGIFADRQEAGRRLAGALMRYRDEKPVVVALFRGGVPAGYEIARALGAPLDVLFVRKLRAPGVSVPDPSHASPGAVADGATPQRFVDPAVVERLHIDQDYLDSETRIQLKIIEEQQRRYRGQRLPLELTGHTVIVVDDGIATGNTVRAGLQAIRAGEARHCVLAVPVAPLRTLLTLVGEVEDSVCLLMPNDFQSVDFYYADFAPIPDENLFEMLYKGCSPAGQAATGRGLRWEG</sequence>
<dbReference type="Gene3D" id="3.40.50.2020">
    <property type="match status" value="1"/>
</dbReference>
<name>A0ABS9K5Z9_9RHOO</name>
<dbReference type="Gene3D" id="3.30.1310.20">
    <property type="entry name" value="PRTase-like"/>
    <property type="match status" value="1"/>
</dbReference>
<accession>A0ABS9K5Z9</accession>
<dbReference type="RefSeq" id="WP_275711990.1">
    <property type="nucleotide sequence ID" value="NZ_JAKLTN010000004.1"/>
</dbReference>
<dbReference type="InterPro" id="IPR029057">
    <property type="entry name" value="PRTase-like"/>
</dbReference>
<dbReference type="SUPFAM" id="SSF53271">
    <property type="entry name" value="PRTase-like"/>
    <property type="match status" value="1"/>
</dbReference>
<dbReference type="EMBL" id="JAKLTN010000004">
    <property type="protein sequence ID" value="MCG2578609.1"/>
    <property type="molecule type" value="Genomic_DNA"/>
</dbReference>
<reference evidence="2" key="1">
    <citation type="submission" date="2022-01" db="EMBL/GenBank/DDBJ databases">
        <authorList>
            <person name="Jo J.-H."/>
            <person name="Im W.-T."/>
        </authorList>
    </citation>
    <scope>NUCLEOTIDE SEQUENCE</scope>
    <source>
        <strain evidence="2">XY25</strain>
    </source>
</reference>
<dbReference type="Proteomes" id="UP001165384">
    <property type="component" value="Unassembled WGS sequence"/>
</dbReference>
<keyword evidence="3" id="KW-1185">Reference proteome</keyword>
<organism evidence="2 3">
    <name type="scientific">Dechloromonas hankyongensis</name>
    <dbReference type="NCBI Taxonomy" id="2908002"/>
    <lineage>
        <taxon>Bacteria</taxon>
        <taxon>Pseudomonadati</taxon>
        <taxon>Pseudomonadota</taxon>
        <taxon>Betaproteobacteria</taxon>
        <taxon>Rhodocyclales</taxon>
        <taxon>Azonexaceae</taxon>
        <taxon>Dechloromonas</taxon>
    </lineage>
</organism>
<dbReference type="CDD" id="cd06223">
    <property type="entry name" value="PRTases_typeI"/>
    <property type="match status" value="1"/>
</dbReference>
<evidence type="ECO:0000259" key="1">
    <source>
        <dbReference type="Pfam" id="PF00156"/>
    </source>
</evidence>
<dbReference type="InterPro" id="IPR000836">
    <property type="entry name" value="PRTase_dom"/>
</dbReference>
<evidence type="ECO:0000313" key="3">
    <source>
        <dbReference type="Proteomes" id="UP001165384"/>
    </source>
</evidence>
<proteinExistence type="predicted"/>
<protein>
    <recommendedName>
        <fullName evidence="1">Phosphoribosyltransferase domain-containing protein</fullName>
    </recommendedName>
</protein>
<comment type="caution">
    <text evidence="2">The sequence shown here is derived from an EMBL/GenBank/DDBJ whole genome shotgun (WGS) entry which is preliminary data.</text>
</comment>
<feature type="domain" description="Phosphoribosyltransferase" evidence="1">
    <location>
        <begin position="20"/>
        <end position="180"/>
    </location>
</feature>
<evidence type="ECO:0000313" key="2">
    <source>
        <dbReference type="EMBL" id="MCG2578609.1"/>
    </source>
</evidence>
<dbReference type="Pfam" id="PF00156">
    <property type="entry name" value="Pribosyltran"/>
    <property type="match status" value="1"/>
</dbReference>